<dbReference type="GO" id="GO:0045735">
    <property type="term" value="F:nutrient reservoir activity"/>
    <property type="evidence" value="ECO:0007669"/>
    <property type="project" value="UniProtKB-KW"/>
</dbReference>
<evidence type="ECO:0000256" key="2">
    <source>
        <dbReference type="ARBA" id="ARBA00022761"/>
    </source>
</evidence>
<dbReference type="PROSITE" id="PS51211">
    <property type="entry name" value="VITELLOGENIN"/>
    <property type="match status" value="1"/>
</dbReference>
<dbReference type="Gene3D" id="1.25.10.20">
    <property type="entry name" value="Vitellinogen, superhelical"/>
    <property type="match status" value="1"/>
</dbReference>
<evidence type="ECO:0000256" key="4">
    <source>
        <dbReference type="ARBA" id="ARBA00023180"/>
    </source>
</evidence>
<dbReference type="EMBL" id="JX402134">
    <property type="protein sequence ID" value="AGH68974.1"/>
    <property type="molecule type" value="mRNA"/>
</dbReference>
<evidence type="ECO:0000256" key="3">
    <source>
        <dbReference type="ARBA" id="ARBA00023157"/>
    </source>
</evidence>
<dbReference type="Pfam" id="PF09172">
    <property type="entry name" value="Vit_open_b-sht"/>
    <property type="match status" value="1"/>
</dbReference>
<feature type="coiled-coil region" evidence="6">
    <location>
        <begin position="1292"/>
        <end position="1329"/>
    </location>
</feature>
<proteinExistence type="evidence at transcript level"/>
<dbReference type="PANTHER" id="PTHR23345:SF15">
    <property type="entry name" value="VITELLOGENIN 1-RELATED"/>
    <property type="match status" value="1"/>
</dbReference>
<dbReference type="Gene3D" id="2.20.80.10">
    <property type="entry name" value="Lipovitellin-phosvitin complex, chain A, domain 4"/>
    <property type="match status" value="1"/>
</dbReference>
<evidence type="ECO:0000256" key="7">
    <source>
        <dbReference type="SAM" id="SignalP"/>
    </source>
</evidence>
<dbReference type="InterPro" id="IPR015255">
    <property type="entry name" value="Vitellinogen_open_b-sht"/>
</dbReference>
<evidence type="ECO:0000259" key="8">
    <source>
        <dbReference type="PROSITE" id="PS51211"/>
    </source>
</evidence>
<dbReference type="InterPro" id="IPR001846">
    <property type="entry name" value="VWF_type-D"/>
</dbReference>
<keyword evidence="3" id="KW-1015">Disulfide bond</keyword>
<dbReference type="OrthoDB" id="160294at2759"/>
<dbReference type="GO" id="GO:0005319">
    <property type="term" value="F:lipid transporter activity"/>
    <property type="evidence" value="ECO:0007669"/>
    <property type="project" value="InterPro"/>
</dbReference>
<evidence type="ECO:0000259" key="9">
    <source>
        <dbReference type="PROSITE" id="PS51233"/>
    </source>
</evidence>
<feature type="domain" description="Vitellogenin" evidence="8">
    <location>
        <begin position="20"/>
        <end position="773"/>
    </location>
</feature>
<keyword evidence="2" id="KW-0758">Storage protein</keyword>
<dbReference type="SMART" id="SM00216">
    <property type="entry name" value="VWD"/>
    <property type="match status" value="1"/>
</dbReference>
<dbReference type="InterPro" id="IPR015816">
    <property type="entry name" value="Vitellinogen_b-sht_N"/>
</dbReference>
<dbReference type="Pfam" id="PF01347">
    <property type="entry name" value="Vitellogenin_N"/>
    <property type="match status" value="1"/>
</dbReference>
<dbReference type="SMART" id="SM01169">
    <property type="entry name" value="DUF1943"/>
    <property type="match status" value="1"/>
</dbReference>
<evidence type="ECO:0000313" key="10">
    <source>
        <dbReference type="EMBL" id="AGH68974.1"/>
    </source>
</evidence>
<dbReference type="PROSITE" id="PS51233">
    <property type="entry name" value="VWFD"/>
    <property type="match status" value="1"/>
</dbReference>
<accession>A0A0A6ZDG5</accession>
<dbReference type="InterPro" id="IPR011030">
    <property type="entry name" value="Lipovitellin_superhlx_dom"/>
</dbReference>
<keyword evidence="6" id="KW-0175">Coiled coil</keyword>
<feature type="chain" id="PRO_5002034481" evidence="7">
    <location>
        <begin position="17"/>
        <end position="1769"/>
    </location>
</feature>
<organism evidence="10">
    <name type="scientific">Eurytemora affinis</name>
    <name type="common">Copepod</name>
    <name type="synonym">Temora affinis</name>
    <dbReference type="NCBI Taxonomy" id="88015"/>
    <lineage>
        <taxon>Eukaryota</taxon>
        <taxon>Metazoa</taxon>
        <taxon>Ecdysozoa</taxon>
        <taxon>Arthropoda</taxon>
        <taxon>Crustacea</taxon>
        <taxon>Multicrustacea</taxon>
        <taxon>Hexanauplia</taxon>
        <taxon>Copepoda</taxon>
        <taxon>Calanoida</taxon>
        <taxon>Temoridae</taxon>
        <taxon>Eurytemora</taxon>
    </lineage>
</organism>
<evidence type="ECO:0000256" key="5">
    <source>
        <dbReference type="PROSITE-ProRule" id="PRU00557"/>
    </source>
</evidence>
<dbReference type="InterPro" id="IPR050733">
    <property type="entry name" value="Vitellogenin/Apolipophorin"/>
</dbReference>
<dbReference type="Pfam" id="PF00094">
    <property type="entry name" value="VWD"/>
    <property type="match status" value="1"/>
</dbReference>
<sequence length="1769" mass="199816">MRTISFLICLIGAVASEPLFSSGKEYEFQYQGKILSGIPALDSQFAGLVIKSKIIVQALDDQHYKLALKNVEFNKFNERLSGPEPMNWRTLETPETQSVPSKVQSALESPIQFSMVNGQITQIKISENEPRWTLNFKKSLISLLKIKTTAGEHDLSQNTVRRQGGSLPTVWKTMEQGVDGKCENSYHISEVPEYMLADLAPKVAESRRCEGQKVFQITKSRDVNKCIERAVYQVNQPGKYLCHSGNCDTMWGRSSLTRYIGCGSAPESMDIQVIVNEGEIQQNLMGFNTENVVTGTKQVLRVVEIRSSMSSLPEIHSPRTLDDLLYEYPENLGLKDSNIVHATKQKNFKEQQQNLQNKNQNPSTQRFQQELLQDEEDIVSQLSSDSLKQRIVDSLTKIIEYGREGDSVEKRPLSEMTLSATKAFSLLSTQQMTDLYEQIRGVKMEGKDQELLRQLVLEVAAMAGTNPSIMFMKSLIEKEEFSPLRIGVTLATIPHYIRAPTVQILDQIFELIQSPVITKNRVLKTNAQLAFATLVNRACIDTNRERRFPIYVFGDFCTTETSEITSKYIPYFVDQLHSAKAGERKGLMLALGSLGHESVIPILMPYVEGKSQGSTPLEQRIAVYSLSTLSKQHRNTLLPVFSALVHNPSEDRSVRIAALSLMMSMDPSMVYFQKLATSTWFEKDNEFQKFVFSTLKSLSEIKIAEQPIYGTLYKNSQKARIVLHLAKPIPVAITSTVNFFTAEWLKEMQIGYQFHGFYNTVSGMQGVYAKLEYVMQKLKFSPLEFSVNFQGTRSLWETIQEQLRPGQQNEENVHPEWKNIAAALNIQQREDAPFGVGMWAQVLNDVQFRYGMNMDSVKPMLKAIKQGLSDSSSWKDSVCGKTPINLVKVDNFSPTEIIIPSEMGLPILIEYNMPTGLYMRGDINVDCSESVPSMSLNLRNQLSTSVTGYVGTICPFTEEIIAVGVNKHWTVNYPTKMSMKMELGKLRVVYSPADNVRSGPVDTWSFTVKPFATIKPMVFIDLTPISAHANTKIIRSRTERKTEQFPMGESLGLDMKYEITTETDIRDRANLMNTLSLYKNNPLNVMLFSWTHSALRVDGKPSCRYHNVKMVLDLSSSTTKEVEIEISASLGVQKNAQQPQIVRLNVDQQSQNPIQIQSQQIDASNSEHQKIQQVMQNLNVEQGVGLATSVKMTLKGGAPKTFHWVLSAGKGLKGMDSKWNLNLENKNRLNICIDGSLTYPTNSIRNVNQLQSEEVRATFKNNIGFGQTCEEHKITVTGSAVVSHDQKERAQNSIAAQKCEQASRQVNEIREQLRNVREESQESRRLEQQLVLKVQQKRESCKQQIQKLSTLDQVKVNIRYTDMPEYVERYARYADVLVKSYLIPFMSSVDQKSNQNEIDFELKFNPKMETFDAILSSGKETIKYHNIRLNMIPALPRILPMFASQQLGEQVLSAIQMAPVYPTCRIGDGVIKSFDNKTYSYELDDCYHVLATECKKNSNHAVLAKKVNGKLSVKIFTHESKISMAPAGSYSESRKEYNVEVDGRQVSISKNEKKEVQSQDHKSQYRFYRSSDDVLVLETPYSRITYDGKDIEVLHTDPTMDAHHCGLCGNRDGDRRGDIANAQQLQVSNPKAAALSFRVNDQCSELTQQQQKIKAQGANSINKQVEKSPVSNILRGNLEKCSQMKHLIIRQSDKVCFSQLPIVECGSGCSPRSTAEKQIAFSCLPADRRVTRHYEERARQGEVLPELRNMEKTFSSKIEIPTGCAHPGL</sequence>
<comment type="caution">
    <text evidence="5">Lacks conserved residue(s) required for the propagation of feature annotation.</text>
</comment>
<evidence type="ECO:0000256" key="1">
    <source>
        <dbReference type="ARBA" id="ARBA00022729"/>
    </source>
</evidence>
<keyword evidence="4" id="KW-0325">Glycoprotein</keyword>
<protein>
    <submittedName>
        <fullName evidence="10">Vitellogenin</fullName>
    </submittedName>
</protein>
<dbReference type="SUPFAM" id="SSF48431">
    <property type="entry name" value="Lipovitellin-phosvitin complex, superhelical domain"/>
    <property type="match status" value="1"/>
</dbReference>
<dbReference type="InterPro" id="IPR015819">
    <property type="entry name" value="Lipid_transp_b-sht_shell"/>
</dbReference>
<feature type="signal peptide" evidence="7">
    <location>
        <begin position="1"/>
        <end position="16"/>
    </location>
</feature>
<keyword evidence="1 7" id="KW-0732">Signal</keyword>
<evidence type="ECO:0000256" key="6">
    <source>
        <dbReference type="SAM" id="Coils"/>
    </source>
</evidence>
<name>A0A0A6ZDG5_EURAF</name>
<reference evidence="10" key="1">
    <citation type="submission" date="2012-07" db="EMBL/GenBank/DDBJ databases">
        <title>Molecular characterization and mRNA expression of a vitellogenin-like isoform in the estuarine copepod Eurytemora affinis.</title>
        <authorList>
            <person name="Boulange-Lecomte C."/>
            <person name="Forget-Leray J."/>
            <person name="Xuereb B."/>
        </authorList>
    </citation>
    <scope>NUCLEOTIDE SEQUENCE</scope>
</reference>
<feature type="domain" description="VWFD" evidence="9">
    <location>
        <begin position="1462"/>
        <end position="1644"/>
    </location>
</feature>
<dbReference type="InterPro" id="IPR001747">
    <property type="entry name" value="Vitellogenin_N"/>
</dbReference>
<dbReference type="Gene3D" id="2.30.230.10">
    <property type="entry name" value="Lipovitellin, beta-sheet shell regions, chain A"/>
    <property type="match status" value="1"/>
</dbReference>
<dbReference type="SMART" id="SM00638">
    <property type="entry name" value="LPD_N"/>
    <property type="match status" value="1"/>
</dbReference>
<dbReference type="SUPFAM" id="SSF56968">
    <property type="entry name" value="Lipovitellin-phosvitin complex, beta-sheet shell regions"/>
    <property type="match status" value="2"/>
</dbReference>
<dbReference type="PANTHER" id="PTHR23345">
    <property type="entry name" value="VITELLOGENIN-RELATED"/>
    <property type="match status" value="1"/>
</dbReference>